<keyword evidence="4" id="KW-1185">Reference proteome</keyword>
<feature type="region of interest" description="Disordered" evidence="1">
    <location>
        <begin position="358"/>
        <end position="379"/>
    </location>
</feature>
<dbReference type="AlphaFoldDB" id="A0A8H7EJ82"/>
<accession>A0A8H7EJ82</accession>
<dbReference type="Pfam" id="PF10419">
    <property type="entry name" value="TFIIIC_sub6"/>
    <property type="match status" value="1"/>
</dbReference>
<organism evidence="3 4">
    <name type="scientific">Alternaria burnsii</name>
    <dbReference type="NCBI Taxonomy" id="1187904"/>
    <lineage>
        <taxon>Eukaryota</taxon>
        <taxon>Fungi</taxon>
        <taxon>Dikarya</taxon>
        <taxon>Ascomycota</taxon>
        <taxon>Pezizomycotina</taxon>
        <taxon>Dothideomycetes</taxon>
        <taxon>Pleosporomycetidae</taxon>
        <taxon>Pleosporales</taxon>
        <taxon>Pleosporineae</taxon>
        <taxon>Pleosporaceae</taxon>
        <taxon>Alternaria</taxon>
        <taxon>Alternaria sect. Alternaria</taxon>
    </lineage>
</organism>
<name>A0A8H7EJ82_9PLEO</name>
<dbReference type="Proteomes" id="UP000596902">
    <property type="component" value="Unassembled WGS sequence"/>
</dbReference>
<evidence type="ECO:0000256" key="1">
    <source>
        <dbReference type="SAM" id="MobiDB-lite"/>
    </source>
</evidence>
<reference evidence="3" key="1">
    <citation type="submission" date="2020-01" db="EMBL/GenBank/DDBJ databases">
        <authorList>
            <person name="Feng Z.H.Z."/>
        </authorList>
    </citation>
    <scope>NUCLEOTIDE SEQUENCE</scope>
    <source>
        <strain evidence="3">CBS107.38</strain>
    </source>
</reference>
<feature type="region of interest" description="Disordered" evidence="1">
    <location>
        <begin position="692"/>
        <end position="711"/>
    </location>
</feature>
<dbReference type="GeneID" id="62199875"/>
<gene>
    <name evidence="3" type="ORF">GT037_001650</name>
</gene>
<dbReference type="Gene3D" id="2.60.40.4370">
    <property type="match status" value="1"/>
</dbReference>
<reference evidence="3" key="2">
    <citation type="submission" date="2020-08" db="EMBL/GenBank/DDBJ databases">
        <title>Draft Genome Sequence of Cumin Blight Pathogen Alternaria burnsii.</title>
        <authorList>
            <person name="Feng Z."/>
        </authorList>
    </citation>
    <scope>NUCLEOTIDE SEQUENCE</scope>
    <source>
        <strain evidence="3">CBS107.38</strain>
    </source>
</reference>
<protein>
    <recommendedName>
        <fullName evidence="2">Transcription factor TFIIIC triple barrel domain-containing protein</fullName>
    </recommendedName>
</protein>
<dbReference type="InterPro" id="IPR019481">
    <property type="entry name" value="TFIIIC_triple_barrel"/>
</dbReference>
<evidence type="ECO:0000259" key="2">
    <source>
        <dbReference type="Pfam" id="PF10419"/>
    </source>
</evidence>
<comment type="caution">
    <text evidence="3">The sequence shown here is derived from an EMBL/GenBank/DDBJ whole genome shotgun (WGS) entry which is preliminary data.</text>
</comment>
<evidence type="ECO:0000313" key="3">
    <source>
        <dbReference type="EMBL" id="KAF7679999.1"/>
    </source>
</evidence>
<proteinExistence type="predicted"/>
<evidence type="ECO:0000313" key="4">
    <source>
        <dbReference type="Proteomes" id="UP000596902"/>
    </source>
</evidence>
<dbReference type="RefSeq" id="XP_038789989.1">
    <property type="nucleotide sequence ID" value="XM_038926697.1"/>
</dbReference>
<dbReference type="EMBL" id="JAAABM010000002">
    <property type="protein sequence ID" value="KAF7679999.1"/>
    <property type="molecule type" value="Genomic_DNA"/>
</dbReference>
<sequence>PEEDEWEYEYDDNETEDFYIPLDLSNVPSAQIPMVSQGRPGHPTLLKSRLRALNAARGQPAEFAANNNNNDVQETATMGEVQVVGLHTPNPLIMYNGQLLSCHWTSTIGTDMFFVKPDANASTQSQVLRSLPSVDLLALGSAKLVAKVGRLRPRDDLVDNAGDAGQAAEVTHTPGDNQNAARNIPTHANTQTATGKLSIRITPEQPVNTPDTLSLHWLFGKTGGYVTRLKEDYRQDTPNELFTSAKAEARIIREVADWLQSQECDEFWTPKARQPRRALPTATQLLQQLENYEFLSATSSSKTTAFETLVCVIALQLLAASYTHLPPSSANHIPLSQQRKGTRFITALRYHSHYRFSPAAGHQARPPSETDSWPDLYAGPSNEEKLAHHVSQKRKSRKQSSDCVLQFAASGWTDGPPAIVVGEDSRSSLSRECSSSSSEPGFFSRLICQAAVPKNYRRKHNTMFLNRARISSKKKRQKQLRFEHTHENRYECQDISSQPVQRIPSVHRLRHTQSAPRIEFETEEATPVESPQDGKRHGSDPSIGSPLNYSFEIPEIHRTSITPNASWCPGSSEEGMMRACGRGDLIAPQKYFDDIPDTPEFERHQQSQWKIPLWRHRYTGPVSPPSTVASSQSAVSSLITSAVDYFTEVYTDKHITHQTDNCEFAAEEHSDAGPGLEDDPRLRKMLGGIVTTPCEDESSDSDMERNKKRKGIKESEVTVCELAERFRGKTGDGIDHSMAKVIW</sequence>
<feature type="domain" description="Transcription factor TFIIIC triple barrel" evidence="2">
    <location>
        <begin position="13"/>
        <end position="149"/>
    </location>
</feature>
<feature type="region of interest" description="Disordered" evidence="1">
    <location>
        <begin position="517"/>
        <end position="546"/>
    </location>
</feature>
<feature type="non-terminal residue" evidence="3">
    <location>
        <position position="1"/>
    </location>
</feature>